<evidence type="ECO:0000256" key="10">
    <source>
        <dbReference type="PIRNR" id="PIRNR015761"/>
    </source>
</evidence>
<sequence>MHNFAVIRLIDEELVWYPPGAGNECRPLDSPEALQALRDLVAQQRLTLCFAAPARSLRLLEMDISAEEKKHFNQSLPFMLEEQVAEDIDGLHFAAAPLDGLRYGVALCRREAMDTWQQLLADLGLVNQWLPEPLLLPRKTGEWCLLLEAEQAILRSGDCQGFGCERQQLPMLLEAAVRESAPESLIVYGSDQAADCALIPSELHDKLQWRRGNLCSALLLVKNLPTLNLRQGDYAARLPLQRWWREWRLIASVFAAVFCLQLLATYMEYRAASAENLALRSAREASYRQAYPQGAIVDPEKQLQRQLDSMRGSSHSGGFVTLMERVGKVLSQETGTLLGSINYNDRSAEMRMNIVAQDFQSVERVRAALNANGLVATMESSSAQSDGVRARIRVGTRG</sequence>
<dbReference type="Pfam" id="PF12693">
    <property type="entry name" value="GspL_C"/>
    <property type="match status" value="1"/>
</dbReference>
<dbReference type="Gene3D" id="3.30.1360.100">
    <property type="entry name" value="General secretion pathway protein M, EpsM"/>
    <property type="match status" value="1"/>
</dbReference>
<comment type="subcellular location">
    <subcellularLocation>
        <location evidence="1">Cell inner membrane</location>
        <topology evidence="1">Single-pass membrane protein</topology>
    </subcellularLocation>
</comment>
<comment type="similarity">
    <text evidence="2 10">Belongs to the GSP L family.</text>
</comment>
<feature type="domain" description="GspL periplasmic" evidence="12">
    <location>
        <begin position="243"/>
        <end position="394"/>
    </location>
</feature>
<gene>
    <name evidence="13" type="ORF">H2508_07265</name>
</gene>
<evidence type="ECO:0000256" key="6">
    <source>
        <dbReference type="ARBA" id="ARBA00022692"/>
    </source>
</evidence>
<dbReference type="InterPro" id="IPR025691">
    <property type="entry name" value="GspL_pp_dom"/>
</dbReference>
<evidence type="ECO:0000259" key="12">
    <source>
        <dbReference type="Pfam" id="PF12693"/>
    </source>
</evidence>
<dbReference type="PIRSF" id="PIRSF015761">
    <property type="entry name" value="Protein_L"/>
    <property type="match status" value="1"/>
</dbReference>
<evidence type="ECO:0000256" key="9">
    <source>
        <dbReference type="ARBA" id="ARBA00023136"/>
    </source>
</evidence>
<dbReference type="EMBL" id="JACFXU010000014">
    <property type="protein sequence ID" value="MBA6412907.1"/>
    <property type="molecule type" value="Genomic_DNA"/>
</dbReference>
<reference evidence="13 14" key="1">
    <citation type="submission" date="2020-07" db="EMBL/GenBank/DDBJ databases">
        <title>Halieaceae bacterium, F7430, whole genome shotgun sequencing project.</title>
        <authorList>
            <person name="Jiang S."/>
            <person name="Liu Z.W."/>
            <person name="Du Z.J."/>
        </authorList>
    </citation>
    <scope>NUCLEOTIDE SEQUENCE [LARGE SCALE GENOMIC DNA]</scope>
    <source>
        <strain evidence="13 14">F7430</strain>
    </source>
</reference>
<dbReference type="NCBIfam" id="TIGR01709">
    <property type="entry name" value="typeII_sec_gspL"/>
    <property type="match status" value="1"/>
</dbReference>
<keyword evidence="5" id="KW-0997">Cell inner membrane</keyword>
<dbReference type="Gene3D" id="3.30.420.370">
    <property type="match status" value="1"/>
</dbReference>
<evidence type="ECO:0000256" key="2">
    <source>
        <dbReference type="ARBA" id="ARBA00005318"/>
    </source>
</evidence>
<keyword evidence="7 10" id="KW-0653">Protein transport</keyword>
<name>A0A7W2TVX8_9GAMM</name>
<comment type="function">
    <text evidence="10">Inner membrane component of the type II secretion system required for the energy-dependent secretion of extracellular factors such as proteases and toxins from the periplasm.</text>
</comment>
<accession>A0A7W2TVX8</accession>
<keyword evidence="3 10" id="KW-0813">Transport</keyword>
<dbReference type="AlphaFoldDB" id="A0A7W2TVX8"/>
<dbReference type="Gene3D" id="3.30.420.380">
    <property type="match status" value="1"/>
</dbReference>
<evidence type="ECO:0000256" key="3">
    <source>
        <dbReference type="ARBA" id="ARBA00022448"/>
    </source>
</evidence>
<dbReference type="Proteomes" id="UP000539350">
    <property type="component" value="Unassembled WGS sequence"/>
</dbReference>
<keyword evidence="9" id="KW-0472">Membrane</keyword>
<dbReference type="GO" id="GO:0009276">
    <property type="term" value="C:Gram-negative-bacterium-type cell wall"/>
    <property type="evidence" value="ECO:0007669"/>
    <property type="project" value="InterPro"/>
</dbReference>
<organism evidence="13 14">
    <name type="scientific">Sediminihaliea albiluteola</name>
    <dbReference type="NCBI Taxonomy" id="2758564"/>
    <lineage>
        <taxon>Bacteria</taxon>
        <taxon>Pseudomonadati</taxon>
        <taxon>Pseudomonadota</taxon>
        <taxon>Gammaproteobacteria</taxon>
        <taxon>Cellvibrionales</taxon>
        <taxon>Halieaceae</taxon>
        <taxon>Sediminihaliea</taxon>
    </lineage>
</organism>
<proteinExistence type="inferred from homology"/>
<dbReference type="GO" id="GO:0005886">
    <property type="term" value="C:plasma membrane"/>
    <property type="evidence" value="ECO:0007669"/>
    <property type="project" value="UniProtKB-SubCell"/>
</dbReference>
<dbReference type="RefSeq" id="WP_182171160.1">
    <property type="nucleotide sequence ID" value="NZ_JACFXU010000014.1"/>
</dbReference>
<dbReference type="CDD" id="cd24017">
    <property type="entry name" value="ASKHA_T2SSL_N"/>
    <property type="match status" value="1"/>
</dbReference>
<keyword evidence="8" id="KW-1133">Transmembrane helix</keyword>
<feature type="domain" description="GspL cytoplasmic actin-ATPase-like" evidence="11">
    <location>
        <begin position="34"/>
        <end position="236"/>
    </location>
</feature>
<evidence type="ECO:0000256" key="4">
    <source>
        <dbReference type="ARBA" id="ARBA00022475"/>
    </source>
</evidence>
<evidence type="ECO:0000256" key="5">
    <source>
        <dbReference type="ARBA" id="ARBA00022519"/>
    </source>
</evidence>
<evidence type="ECO:0000256" key="1">
    <source>
        <dbReference type="ARBA" id="ARBA00004377"/>
    </source>
</evidence>
<evidence type="ECO:0000256" key="7">
    <source>
        <dbReference type="ARBA" id="ARBA00022927"/>
    </source>
</evidence>
<keyword evidence="6" id="KW-0812">Transmembrane</keyword>
<evidence type="ECO:0000259" key="11">
    <source>
        <dbReference type="Pfam" id="PF05134"/>
    </source>
</evidence>
<evidence type="ECO:0000313" key="13">
    <source>
        <dbReference type="EMBL" id="MBA6412907.1"/>
    </source>
</evidence>
<dbReference type="InterPro" id="IPR043129">
    <property type="entry name" value="ATPase_NBD"/>
</dbReference>
<dbReference type="InterPro" id="IPR024230">
    <property type="entry name" value="GspL_cyto_dom"/>
</dbReference>
<comment type="caution">
    <text evidence="13">The sequence shown here is derived from an EMBL/GenBank/DDBJ whole genome shotgun (WGS) entry which is preliminary data.</text>
</comment>
<keyword evidence="14" id="KW-1185">Reference proteome</keyword>
<dbReference type="Pfam" id="PF05134">
    <property type="entry name" value="T2SSL"/>
    <property type="match status" value="1"/>
</dbReference>
<keyword evidence="4" id="KW-1003">Cell membrane</keyword>
<evidence type="ECO:0000256" key="8">
    <source>
        <dbReference type="ARBA" id="ARBA00022989"/>
    </source>
</evidence>
<dbReference type="GO" id="GO:0015628">
    <property type="term" value="P:protein secretion by the type II secretion system"/>
    <property type="evidence" value="ECO:0007669"/>
    <property type="project" value="InterPro"/>
</dbReference>
<dbReference type="GO" id="GO:0015627">
    <property type="term" value="C:type II protein secretion system complex"/>
    <property type="evidence" value="ECO:0007669"/>
    <property type="project" value="InterPro"/>
</dbReference>
<dbReference type="InterPro" id="IPR007812">
    <property type="entry name" value="T2SS_protein-GspL"/>
</dbReference>
<dbReference type="SUPFAM" id="SSF53067">
    <property type="entry name" value="Actin-like ATPase domain"/>
    <property type="match status" value="1"/>
</dbReference>
<evidence type="ECO:0000313" key="14">
    <source>
        <dbReference type="Proteomes" id="UP000539350"/>
    </source>
</evidence>
<protein>
    <recommendedName>
        <fullName evidence="10">Type II secretion system protein L</fullName>
        <shortName evidence="10">T2SS protein L</shortName>
    </recommendedName>
</protein>